<keyword evidence="2" id="KW-1185">Reference proteome</keyword>
<reference evidence="1 2" key="1">
    <citation type="journal article" date="2019" name="Sci. Rep.">
        <title>Orb-weaving spider Araneus ventricosus genome elucidates the spidroin gene catalogue.</title>
        <authorList>
            <person name="Kono N."/>
            <person name="Nakamura H."/>
            <person name="Ohtoshi R."/>
            <person name="Moran D.A.P."/>
            <person name="Shinohara A."/>
            <person name="Yoshida Y."/>
            <person name="Fujiwara M."/>
            <person name="Mori M."/>
            <person name="Tomita M."/>
            <person name="Arakawa K."/>
        </authorList>
    </citation>
    <scope>NUCLEOTIDE SEQUENCE [LARGE SCALE GENOMIC DNA]</scope>
</reference>
<evidence type="ECO:0000313" key="2">
    <source>
        <dbReference type="Proteomes" id="UP000499080"/>
    </source>
</evidence>
<dbReference type="Proteomes" id="UP000499080">
    <property type="component" value="Unassembled WGS sequence"/>
</dbReference>
<gene>
    <name evidence="1" type="ORF">AVEN_214008_1</name>
</gene>
<accession>A0A4Y2KWL7</accession>
<comment type="caution">
    <text evidence="1">The sequence shown here is derived from an EMBL/GenBank/DDBJ whole genome shotgun (WGS) entry which is preliminary data.</text>
</comment>
<organism evidence="1 2">
    <name type="scientific">Araneus ventricosus</name>
    <name type="common">Orbweaver spider</name>
    <name type="synonym">Epeira ventricosa</name>
    <dbReference type="NCBI Taxonomy" id="182803"/>
    <lineage>
        <taxon>Eukaryota</taxon>
        <taxon>Metazoa</taxon>
        <taxon>Ecdysozoa</taxon>
        <taxon>Arthropoda</taxon>
        <taxon>Chelicerata</taxon>
        <taxon>Arachnida</taxon>
        <taxon>Araneae</taxon>
        <taxon>Araneomorphae</taxon>
        <taxon>Entelegynae</taxon>
        <taxon>Araneoidea</taxon>
        <taxon>Araneidae</taxon>
        <taxon>Araneus</taxon>
    </lineage>
</organism>
<sequence>MKGHPHLSLRMSMDVKDELPSPATIIYSRVGRKCLVAVSRLRNLTVSSYNHLFKNGPQMSGGSVSTSE</sequence>
<evidence type="ECO:0000313" key="1">
    <source>
        <dbReference type="EMBL" id="GBN05923.1"/>
    </source>
</evidence>
<name>A0A4Y2KWL7_ARAVE</name>
<proteinExistence type="predicted"/>
<protein>
    <submittedName>
        <fullName evidence="1">Uncharacterized protein</fullName>
    </submittedName>
</protein>
<dbReference type="EMBL" id="BGPR01005013">
    <property type="protein sequence ID" value="GBN05923.1"/>
    <property type="molecule type" value="Genomic_DNA"/>
</dbReference>
<feature type="non-terminal residue" evidence="1">
    <location>
        <position position="68"/>
    </location>
</feature>
<dbReference type="AlphaFoldDB" id="A0A4Y2KWL7"/>